<dbReference type="PROSITE" id="PS51910">
    <property type="entry name" value="GH18_2"/>
    <property type="match status" value="1"/>
</dbReference>
<dbReference type="Gene3D" id="3.10.350.10">
    <property type="entry name" value="LysM domain"/>
    <property type="match status" value="3"/>
</dbReference>
<dbReference type="AlphaFoldDB" id="A0A8H4LTG5"/>
<comment type="caution">
    <text evidence="13">The sequence shown here is derived from an EMBL/GenBank/DDBJ whole genome shotgun (WGS) entry which is preliminary data.</text>
</comment>
<dbReference type="PROSITE" id="PS51782">
    <property type="entry name" value="LYSM"/>
    <property type="match status" value="3"/>
</dbReference>
<evidence type="ECO:0000256" key="2">
    <source>
        <dbReference type="ARBA" id="ARBA00012729"/>
    </source>
</evidence>
<dbReference type="CDD" id="cd02878">
    <property type="entry name" value="GH18_zymocin_alpha"/>
    <property type="match status" value="1"/>
</dbReference>
<dbReference type="InterPro" id="IPR029070">
    <property type="entry name" value="Chitinase_insertion_sf"/>
</dbReference>
<accession>A0A8H4LTG5</accession>
<evidence type="ECO:0000256" key="1">
    <source>
        <dbReference type="ARBA" id="ARBA00008682"/>
    </source>
</evidence>
<dbReference type="EC" id="3.2.1.14" evidence="2"/>
<feature type="domain" description="Chitin-binding type-1" evidence="10">
    <location>
        <begin position="398"/>
        <end position="471"/>
    </location>
</feature>
<keyword evidence="9" id="KW-0732">Signal</keyword>
<dbReference type="InterPro" id="IPR001223">
    <property type="entry name" value="Glyco_hydro18_cat"/>
</dbReference>
<dbReference type="InterPro" id="IPR018392">
    <property type="entry name" value="LysM"/>
</dbReference>
<feature type="domain" description="LysM" evidence="11">
    <location>
        <begin position="273"/>
        <end position="318"/>
    </location>
</feature>
<dbReference type="SUPFAM" id="SSF54556">
    <property type="entry name" value="Chitinase insertion domain"/>
    <property type="match status" value="1"/>
</dbReference>
<keyword evidence="5" id="KW-0378">Hydrolase</keyword>
<evidence type="ECO:0000256" key="4">
    <source>
        <dbReference type="ARBA" id="ARBA00023026"/>
    </source>
</evidence>
<dbReference type="InterPro" id="IPR011583">
    <property type="entry name" value="Chitinase_II/V-like_cat"/>
</dbReference>
<dbReference type="InterPro" id="IPR017853">
    <property type="entry name" value="GH"/>
</dbReference>
<comment type="caution">
    <text evidence="7">Lacks conserved residue(s) required for the propagation of feature annotation.</text>
</comment>
<feature type="chain" id="PRO_5034142827" description="chitinase" evidence="9">
    <location>
        <begin position="22"/>
        <end position="1172"/>
    </location>
</feature>
<evidence type="ECO:0000256" key="3">
    <source>
        <dbReference type="ARBA" id="ARBA00022669"/>
    </source>
</evidence>
<sequence length="1172" mass="127661">MRLLPALLFCSIAAADDSVSGQLDPCPKSCEAAGANPADWTHIHDAITFTRCKKNLLFDTNVHGLHPADQVFRVCAMDTAAPLAKRTLAPSVAADHSNTTMRLDGTKSRRSIDSYGCGAHLSAVPVVVTTGPTLLKAGHDAAMAVENLADYLANKAPCGTTIMFAKSGSAFVGLYVGAEINKSSFGRLLGGYRLAKNSTITHTLARRGDCKAIQVEEGDRCADLSRRCAIRGALFLEYNPKSNLCSSLVPKQWVCCSAGNLPDMKPKPQSDCRAIQVVEGDSCAALSQRCAIRGTHFVEYNPKSDLCSSLMPKQWVCCSAGDLPDRKPKPQSDGTCAAYVVVANDNCWAIADNHGLGIKDIEDMNSKTWGWTGCSRLMIGQTICLSKGNTPMPGQLEGLACGPQKPGTRKPSAAFDGWDLAKLSPCPLNACCSGWGYCGTTTEHCTDSPADSGAPGAFEPGTNGCISNCGTDIVGNESTPDAFGRLYYFQGYNGNRGCMNMDVTQVEDAAKGITHLHFAFAGITEDFKVHIPAEAREQFDKFSAIKVPFRKIISIGGWAESTEPATFQRYRDAVKPENRFIFAKNVLDFIDSHDLQGVDFDWEYPGAPDIPGIPPGDPIEGLNYLRFLITMRTLLGEGSTRSLSIALPSSYWYLKAFPVDLMAEYVSYFVYMTYDLHGQWDYGNRFSNPGCPTGNCLRSHVNVTETYDALALISKAGVPPSKVFVGVASYGRSFRMTDSMCDEPFCTFTGSFSVSEAEPGPCTGVGGYISNGEILEIQSNSLLGVEDFDAATWYDEASGSNIMTCASKVPAHCRALAAFRILLLDLDTAIDDYMMVSEDYDDKFTWYADWVKDLVDERLDEFMAIGRGEGLKYMDCKWDTWQNNGQGPCTEVVLSHDLGLYPGPRVVEFTMRDENGFYKALLKHTGIMKEWIEWKDDAQVDACNPCGYGIEVCSELAMCTNNYFMRKNLPRRIDKDKINVENPKAMVDAAIPSLSELGNLGIATYFDLRLGSMNVSESDALTAFSMPVFMLQDASESIKEIKKIGEEQKEKKTRELIFMILNIVFAVIPFAGLGGSLVGGVTRLAMMATLIGELGSFAVGIAEIVEDPASAPFVVLGMLLGATGIRVKGPRIAFRDAAQARHALGPEQLKLFSPAFRRKDEIVQRLVKKCIT</sequence>
<feature type="disulfide bond" evidence="7">
    <location>
        <begin position="426"/>
        <end position="438"/>
    </location>
</feature>
<dbReference type="Gene3D" id="3.30.60.10">
    <property type="entry name" value="Endochitinase-like"/>
    <property type="match status" value="1"/>
</dbReference>
<dbReference type="GO" id="GO:0005975">
    <property type="term" value="P:carbohydrate metabolic process"/>
    <property type="evidence" value="ECO:0007669"/>
    <property type="project" value="InterPro"/>
</dbReference>
<keyword evidence="8" id="KW-0812">Transmembrane</keyword>
<dbReference type="InterPro" id="IPR001002">
    <property type="entry name" value="Chitin-bd_1"/>
</dbReference>
<feature type="transmembrane region" description="Helical" evidence="8">
    <location>
        <begin position="1056"/>
        <end position="1077"/>
    </location>
</feature>
<protein>
    <recommendedName>
        <fullName evidence="2">chitinase</fullName>
        <ecNumber evidence="2">3.2.1.14</ecNumber>
    </recommendedName>
</protein>
<dbReference type="SMART" id="SM00257">
    <property type="entry name" value="LysM"/>
    <property type="match status" value="1"/>
</dbReference>
<gene>
    <name evidence="13" type="ORF">G6O67_007215</name>
</gene>
<keyword evidence="8" id="KW-0472">Membrane</keyword>
<evidence type="ECO:0000256" key="9">
    <source>
        <dbReference type="SAM" id="SignalP"/>
    </source>
</evidence>
<dbReference type="Gene3D" id="3.20.20.80">
    <property type="entry name" value="Glycosidases"/>
    <property type="match status" value="1"/>
</dbReference>
<feature type="domain" description="GH18" evidence="12">
    <location>
        <begin position="483"/>
        <end position="837"/>
    </location>
</feature>
<dbReference type="InterPro" id="IPR036861">
    <property type="entry name" value="Endochitinase-like_sf"/>
</dbReference>
<dbReference type="Gene3D" id="3.10.50.10">
    <property type="match status" value="1"/>
</dbReference>
<dbReference type="CDD" id="cd00118">
    <property type="entry name" value="LysM"/>
    <property type="match status" value="1"/>
</dbReference>
<dbReference type="InterPro" id="IPR036779">
    <property type="entry name" value="LysM_dom_sf"/>
</dbReference>
<evidence type="ECO:0000256" key="8">
    <source>
        <dbReference type="SAM" id="Phobius"/>
    </source>
</evidence>
<feature type="disulfide bond" evidence="7">
    <location>
        <begin position="465"/>
        <end position="469"/>
    </location>
</feature>
<dbReference type="InterPro" id="IPR053214">
    <property type="entry name" value="LysM12-like"/>
</dbReference>
<name>A0A8H4LTG5_9HYPO</name>
<dbReference type="PANTHER" id="PTHR47700">
    <property type="entry name" value="V CHITINASE, PUTATIVE (AFU_ORTHOLOGUE AFUA_6G13720)-RELATED"/>
    <property type="match status" value="1"/>
</dbReference>
<dbReference type="SUPFAM" id="SSF57016">
    <property type="entry name" value="Plant lectins/antimicrobial peptides"/>
    <property type="match status" value="1"/>
</dbReference>
<dbReference type="Proteomes" id="UP000557566">
    <property type="component" value="Unassembled WGS sequence"/>
</dbReference>
<evidence type="ECO:0000256" key="7">
    <source>
        <dbReference type="PROSITE-ProRule" id="PRU00261"/>
    </source>
</evidence>
<comment type="similarity">
    <text evidence="1">Belongs to the glycosyl hydrolase 18 family. Chitinase class V subfamily.</text>
</comment>
<dbReference type="Pfam" id="PF01476">
    <property type="entry name" value="LysM"/>
    <property type="match status" value="1"/>
</dbReference>
<keyword evidence="4" id="KW-0843">Virulence</keyword>
<feature type="domain" description="LysM" evidence="11">
    <location>
        <begin position="337"/>
        <end position="385"/>
    </location>
</feature>
<keyword evidence="3 7" id="KW-0147">Chitin-binding</keyword>
<feature type="signal peptide" evidence="9">
    <location>
        <begin position="1"/>
        <end position="21"/>
    </location>
</feature>
<organism evidence="13 14">
    <name type="scientific">Ophiocordyceps sinensis</name>
    <dbReference type="NCBI Taxonomy" id="72228"/>
    <lineage>
        <taxon>Eukaryota</taxon>
        <taxon>Fungi</taxon>
        <taxon>Dikarya</taxon>
        <taxon>Ascomycota</taxon>
        <taxon>Pezizomycotina</taxon>
        <taxon>Sordariomycetes</taxon>
        <taxon>Hypocreomycetidae</taxon>
        <taxon>Hypocreales</taxon>
        <taxon>Ophiocordycipitaceae</taxon>
        <taxon>Ophiocordyceps</taxon>
    </lineage>
</organism>
<dbReference type="EMBL" id="JAAVMX010000008">
    <property type="protein sequence ID" value="KAF4505245.1"/>
    <property type="molecule type" value="Genomic_DNA"/>
</dbReference>
<evidence type="ECO:0000259" key="11">
    <source>
        <dbReference type="PROSITE" id="PS51782"/>
    </source>
</evidence>
<keyword evidence="8" id="KW-1133">Transmembrane helix</keyword>
<reference evidence="13 14" key="1">
    <citation type="journal article" date="2020" name="Genome Biol. Evol.">
        <title>A new high-quality draft genome assembly of the Chinese cordyceps Ophiocordyceps sinensis.</title>
        <authorList>
            <person name="Shu R."/>
            <person name="Zhang J."/>
            <person name="Meng Q."/>
            <person name="Zhang H."/>
            <person name="Zhou G."/>
            <person name="Li M."/>
            <person name="Wu P."/>
            <person name="Zhao Y."/>
            <person name="Chen C."/>
            <person name="Qin Q."/>
        </authorList>
    </citation>
    <scope>NUCLEOTIDE SEQUENCE [LARGE SCALE GENOMIC DNA]</scope>
    <source>
        <strain evidence="13 14">IOZ07</strain>
    </source>
</reference>
<dbReference type="PROSITE" id="PS50941">
    <property type="entry name" value="CHIT_BIND_I_2"/>
    <property type="match status" value="1"/>
</dbReference>
<dbReference type="OrthoDB" id="73875at2759"/>
<dbReference type="CDD" id="cd00035">
    <property type="entry name" value="ChtBD1"/>
    <property type="match status" value="1"/>
</dbReference>
<keyword evidence="7" id="KW-1015">Disulfide bond</keyword>
<feature type="disulfide bond" evidence="7">
    <location>
        <begin position="431"/>
        <end position="445"/>
    </location>
</feature>
<dbReference type="PANTHER" id="PTHR47700:SF2">
    <property type="entry name" value="CHITINASE"/>
    <property type="match status" value="1"/>
</dbReference>
<evidence type="ECO:0000313" key="14">
    <source>
        <dbReference type="Proteomes" id="UP000557566"/>
    </source>
</evidence>
<feature type="domain" description="LysM" evidence="11">
    <location>
        <begin position="211"/>
        <end position="256"/>
    </location>
</feature>
<keyword evidence="5" id="KW-0326">Glycosidase</keyword>
<evidence type="ECO:0000313" key="13">
    <source>
        <dbReference type="EMBL" id="KAF4505245.1"/>
    </source>
</evidence>
<proteinExistence type="inferred from homology"/>
<evidence type="ECO:0000259" key="12">
    <source>
        <dbReference type="PROSITE" id="PS51910"/>
    </source>
</evidence>
<dbReference type="GO" id="GO:0008843">
    <property type="term" value="F:endochitinase activity"/>
    <property type="evidence" value="ECO:0007669"/>
    <property type="project" value="UniProtKB-EC"/>
</dbReference>
<dbReference type="SMART" id="SM00636">
    <property type="entry name" value="Glyco_18"/>
    <property type="match status" value="1"/>
</dbReference>
<evidence type="ECO:0000256" key="6">
    <source>
        <dbReference type="ARBA" id="ARBA00044955"/>
    </source>
</evidence>
<keyword evidence="14" id="KW-1185">Reference proteome</keyword>
<dbReference type="SMART" id="SM00270">
    <property type="entry name" value="ChtBD1"/>
    <property type="match status" value="1"/>
</dbReference>
<dbReference type="SUPFAM" id="SSF54106">
    <property type="entry name" value="LysM domain"/>
    <property type="match status" value="1"/>
</dbReference>
<dbReference type="GO" id="GO:0008061">
    <property type="term" value="F:chitin binding"/>
    <property type="evidence" value="ECO:0007669"/>
    <property type="project" value="UniProtKB-UniRule"/>
</dbReference>
<comment type="similarity">
    <text evidence="6">Belongs to the secreted LysM effector family.</text>
</comment>
<dbReference type="SUPFAM" id="SSF51445">
    <property type="entry name" value="(Trans)glycosidases"/>
    <property type="match status" value="1"/>
</dbReference>
<dbReference type="Pfam" id="PF00187">
    <property type="entry name" value="Chitin_bind_1"/>
    <property type="match status" value="1"/>
</dbReference>
<evidence type="ECO:0000256" key="5">
    <source>
        <dbReference type="ARBA" id="ARBA00023295"/>
    </source>
</evidence>
<dbReference type="Pfam" id="PF00704">
    <property type="entry name" value="Glyco_hydro_18"/>
    <property type="match status" value="1"/>
</dbReference>
<evidence type="ECO:0000259" key="10">
    <source>
        <dbReference type="PROSITE" id="PS50941"/>
    </source>
</evidence>